<keyword evidence="3" id="KW-1185">Reference proteome</keyword>
<dbReference type="HOGENOM" id="CLU_023845_6_1_9"/>
<sequence>MKKKYKYIFVVLLYKNMVDIFDLIKSIEKTCDNYHIILVNSFFDENTEEEALEIARNRTDCSFLSVENRGYGAGNNAGVQYAQENFDFEFIIICNPDTVIEKFDHSVLFNSNQAAIYAPKIISRDYKRQNPNWAFHSDILEYLQYIACKKENLLMDYFVIAILKFARILYSYIADIFRLKKIKVGNAHGSFFIISKSAINILKPLFDSHMFLFYEEVYLGHRAFCNHIPIYYVKDIFVRHKEDGSMKLSNVNLRKEAHKSVIYYNEHRK</sequence>
<accession>G0VNL0</accession>
<reference evidence="2 3" key="1">
    <citation type="journal article" date="2011" name="J. Bacteriol.">
        <title>Genome Sequence of the Ruminal Bacterium Megasphaera elsdenii.</title>
        <authorList>
            <person name="Marx H."/>
            <person name="Graf A.B."/>
            <person name="Tatto N."/>
            <person name="Thallinger G.G."/>
            <person name="Mattanovich D."/>
            <person name="Sauer M."/>
        </authorList>
    </citation>
    <scope>NUCLEOTIDE SEQUENCE [LARGE SCALE GENOMIC DNA]</scope>
    <source>
        <strain evidence="2 3">DSM 20460</strain>
    </source>
</reference>
<dbReference type="GeneID" id="97491775"/>
<keyword evidence="2" id="KW-0808">Transferase</keyword>
<dbReference type="EMBL" id="HE576794">
    <property type="protein sequence ID" value="CCC73038.1"/>
    <property type="molecule type" value="Genomic_DNA"/>
</dbReference>
<dbReference type="InterPro" id="IPR029044">
    <property type="entry name" value="Nucleotide-diphossugar_trans"/>
</dbReference>
<dbReference type="Pfam" id="PF00535">
    <property type="entry name" value="Glycos_transf_2"/>
    <property type="match status" value="1"/>
</dbReference>
<evidence type="ECO:0000313" key="3">
    <source>
        <dbReference type="Proteomes" id="UP000010111"/>
    </source>
</evidence>
<dbReference type="RefSeq" id="WP_014015774.1">
    <property type="nucleotide sequence ID" value="NC_015873.1"/>
</dbReference>
<dbReference type="SUPFAM" id="SSF53448">
    <property type="entry name" value="Nucleotide-diphospho-sugar transferases"/>
    <property type="match status" value="1"/>
</dbReference>
<dbReference type="Gene3D" id="3.90.550.10">
    <property type="entry name" value="Spore Coat Polysaccharide Biosynthesis Protein SpsA, Chain A"/>
    <property type="match status" value="1"/>
</dbReference>
<dbReference type="KEGG" id="med:MELS_0816"/>
<gene>
    <name evidence="2" type="ORF">MELS_0816</name>
</gene>
<dbReference type="eggNOG" id="COG1216">
    <property type="taxonomic scope" value="Bacteria"/>
</dbReference>
<dbReference type="InterPro" id="IPR001173">
    <property type="entry name" value="Glyco_trans_2-like"/>
</dbReference>
<evidence type="ECO:0000313" key="2">
    <source>
        <dbReference type="EMBL" id="CCC73038.1"/>
    </source>
</evidence>
<dbReference type="GO" id="GO:0016740">
    <property type="term" value="F:transferase activity"/>
    <property type="evidence" value="ECO:0007669"/>
    <property type="project" value="UniProtKB-KW"/>
</dbReference>
<dbReference type="AlphaFoldDB" id="G0VNL0"/>
<proteinExistence type="predicted"/>
<dbReference type="Proteomes" id="UP000010111">
    <property type="component" value="Chromosome"/>
</dbReference>
<organism evidence="2 3">
    <name type="scientific">Megasphaera elsdenii DSM 20460</name>
    <dbReference type="NCBI Taxonomy" id="1064535"/>
    <lineage>
        <taxon>Bacteria</taxon>
        <taxon>Bacillati</taxon>
        <taxon>Bacillota</taxon>
        <taxon>Negativicutes</taxon>
        <taxon>Veillonellales</taxon>
        <taxon>Veillonellaceae</taxon>
        <taxon>Megasphaera</taxon>
    </lineage>
</organism>
<evidence type="ECO:0000259" key="1">
    <source>
        <dbReference type="Pfam" id="PF00535"/>
    </source>
</evidence>
<name>G0VNL0_MEGEL</name>
<feature type="domain" description="Glycosyltransferase 2-like" evidence="1">
    <location>
        <begin position="24"/>
        <end position="193"/>
    </location>
</feature>
<protein>
    <submittedName>
        <fullName evidence="2">Glycosyl transferase</fullName>
    </submittedName>
</protein>
<dbReference type="STRING" id="1064535.MELS_0816"/>